<keyword evidence="5" id="KW-0539">Nucleus</keyword>
<feature type="region of interest" description="Disordered" evidence="7">
    <location>
        <begin position="188"/>
        <end position="223"/>
    </location>
</feature>
<keyword evidence="10" id="KW-1185">Reference proteome</keyword>
<dbReference type="InterPro" id="IPR037525">
    <property type="entry name" value="Velvet_dom"/>
</dbReference>
<feature type="region of interest" description="Disordered" evidence="7">
    <location>
        <begin position="432"/>
        <end position="452"/>
    </location>
</feature>
<organism evidence="9 10">
    <name type="scientific">Ramalina farinacea</name>
    <dbReference type="NCBI Taxonomy" id="258253"/>
    <lineage>
        <taxon>Eukaryota</taxon>
        <taxon>Fungi</taxon>
        <taxon>Dikarya</taxon>
        <taxon>Ascomycota</taxon>
        <taxon>Pezizomycotina</taxon>
        <taxon>Lecanoromycetes</taxon>
        <taxon>OSLEUM clade</taxon>
        <taxon>Lecanoromycetidae</taxon>
        <taxon>Lecanorales</taxon>
        <taxon>Lecanorineae</taxon>
        <taxon>Ramalinaceae</taxon>
        <taxon>Ramalina</taxon>
    </lineage>
</organism>
<comment type="caution">
    <text evidence="9">The sequence shown here is derived from an EMBL/GenBank/DDBJ whole genome shotgun (WGS) entry which is preliminary data.</text>
</comment>
<evidence type="ECO:0000313" key="9">
    <source>
        <dbReference type="EMBL" id="MDI1493323.1"/>
    </source>
</evidence>
<gene>
    <name evidence="9" type="ORF">OHK93_005111</name>
</gene>
<comment type="subcellular location">
    <subcellularLocation>
        <location evidence="1">Nucleus</location>
    </subcellularLocation>
</comment>
<dbReference type="Pfam" id="PF11754">
    <property type="entry name" value="Velvet"/>
    <property type="match status" value="1"/>
</dbReference>
<keyword evidence="2" id="KW-0749">Sporulation</keyword>
<comment type="similarity">
    <text evidence="6">Belongs to the velvet family. VelB subfamily.</text>
</comment>
<dbReference type="PANTHER" id="PTHR33572:SF3">
    <property type="entry name" value="VELVET COMPLEX SUBUNIT B"/>
    <property type="match status" value="1"/>
</dbReference>
<reference evidence="9" key="1">
    <citation type="journal article" date="2023" name="Genome Biol. Evol.">
        <title>First Whole Genome Sequence and Flow Cytometry Genome Size Data for the Lichen-Forming Fungus Ramalina farinacea (Ascomycota).</title>
        <authorList>
            <person name="Llewellyn T."/>
            <person name="Mian S."/>
            <person name="Hill R."/>
            <person name="Leitch I.J."/>
            <person name="Gaya E."/>
        </authorList>
    </citation>
    <scope>NUCLEOTIDE SEQUENCE</scope>
    <source>
        <strain evidence="9">LIQ254RAFAR</strain>
    </source>
</reference>
<evidence type="ECO:0000259" key="8">
    <source>
        <dbReference type="PROSITE" id="PS51821"/>
    </source>
</evidence>
<feature type="compositionally biased region" description="Low complexity" evidence="7">
    <location>
        <begin position="349"/>
        <end position="359"/>
    </location>
</feature>
<dbReference type="EMBL" id="JAPUFD010000025">
    <property type="protein sequence ID" value="MDI1493323.1"/>
    <property type="molecule type" value="Genomic_DNA"/>
</dbReference>
<proteinExistence type="inferred from homology"/>
<dbReference type="AlphaFoldDB" id="A0AA43TZ44"/>
<evidence type="ECO:0000256" key="2">
    <source>
        <dbReference type="ARBA" id="ARBA00022969"/>
    </source>
</evidence>
<evidence type="ECO:0000256" key="6">
    <source>
        <dbReference type="ARBA" id="ARBA00038045"/>
    </source>
</evidence>
<evidence type="ECO:0000256" key="3">
    <source>
        <dbReference type="ARBA" id="ARBA00023015"/>
    </source>
</evidence>
<keyword evidence="4" id="KW-0804">Transcription</keyword>
<dbReference type="PROSITE" id="PS51821">
    <property type="entry name" value="VELVET"/>
    <property type="match status" value="1"/>
</dbReference>
<dbReference type="Gene3D" id="2.60.40.3960">
    <property type="entry name" value="Velvet domain"/>
    <property type="match status" value="2"/>
</dbReference>
<sequence length="452" mass="48360">MSVNRIMDTQPQMAAGSRQLPPPMTSPAGSTGLQEYKTISNGRIYQLDILQQPVRARMCGFGDKDRRPITPPPCIRLRVLDAATGQPLDINEIDTSYFVLTVDLCSADGLSEVNLVRHSATSPSISAATATSYPPEPAPLAFANVPNAPPILGHQFYPGYEAAQPNRSGAPYPAPQQHMLEQRMLQAQQASREEAMRIQHEQQQLQNQGHHHPLPKAASTSSRPAGLALESFIRPGGGPMHTSTAAYFQGGMTVTANGYYQQSNMIPFMTGGVLGPSPMGTVQDPRSQPGGMFTRNLIGNLAVGAFKLTYPENDLGVWFILQDLSVRTEGNFRLKLNFVDVGVSATAASHSASPSSQSSNRTTPLTPAAGSGLQAGNSPSLQTGKLNTSSAPILATSFSNEFQVFSAKKFPGVIDSTDLSKAFAKQGIKIPIRKDTGGARGNERRDWGDGDD</sequence>
<feature type="compositionally biased region" description="Basic and acidic residues" evidence="7">
    <location>
        <begin position="191"/>
        <end position="200"/>
    </location>
</feature>
<dbReference type="InterPro" id="IPR038491">
    <property type="entry name" value="Velvet_dom_sf"/>
</dbReference>
<dbReference type="GO" id="GO:0030435">
    <property type="term" value="P:sporulation resulting in formation of a cellular spore"/>
    <property type="evidence" value="ECO:0007669"/>
    <property type="project" value="UniProtKB-KW"/>
</dbReference>
<feature type="region of interest" description="Disordered" evidence="7">
    <location>
        <begin position="349"/>
        <end position="384"/>
    </location>
</feature>
<feature type="compositionally biased region" description="Polar residues" evidence="7">
    <location>
        <begin position="1"/>
        <end position="12"/>
    </location>
</feature>
<evidence type="ECO:0000256" key="5">
    <source>
        <dbReference type="ARBA" id="ARBA00023242"/>
    </source>
</evidence>
<evidence type="ECO:0000313" key="10">
    <source>
        <dbReference type="Proteomes" id="UP001161017"/>
    </source>
</evidence>
<evidence type="ECO:0000256" key="4">
    <source>
        <dbReference type="ARBA" id="ARBA00023163"/>
    </source>
</evidence>
<evidence type="ECO:0000256" key="7">
    <source>
        <dbReference type="SAM" id="MobiDB-lite"/>
    </source>
</evidence>
<dbReference type="InterPro" id="IPR021740">
    <property type="entry name" value="Velvet"/>
</dbReference>
<dbReference type="PANTHER" id="PTHR33572">
    <property type="entry name" value="SPORE DEVELOPMENT REGULATOR VOSA"/>
    <property type="match status" value="1"/>
</dbReference>
<dbReference type="GO" id="GO:0005634">
    <property type="term" value="C:nucleus"/>
    <property type="evidence" value="ECO:0007669"/>
    <property type="project" value="UniProtKB-SubCell"/>
</dbReference>
<name>A0AA43TZ44_9LECA</name>
<feature type="domain" description="Velvet" evidence="8">
    <location>
        <begin position="39"/>
        <end position="433"/>
    </location>
</feature>
<accession>A0AA43TZ44</accession>
<keyword evidence="3" id="KW-0805">Transcription regulation</keyword>
<dbReference type="Proteomes" id="UP001161017">
    <property type="component" value="Unassembled WGS sequence"/>
</dbReference>
<feature type="region of interest" description="Disordered" evidence="7">
    <location>
        <begin position="1"/>
        <end position="32"/>
    </location>
</feature>
<evidence type="ECO:0000256" key="1">
    <source>
        <dbReference type="ARBA" id="ARBA00004123"/>
    </source>
</evidence>
<feature type="compositionally biased region" description="Polar residues" evidence="7">
    <location>
        <begin position="374"/>
        <end position="384"/>
    </location>
</feature>
<protein>
    <recommendedName>
        <fullName evidence="8">Velvet domain-containing protein</fullName>
    </recommendedName>
</protein>